<keyword evidence="3" id="KW-1185">Reference proteome</keyword>
<dbReference type="AlphaFoldDB" id="A0A4Q9B8A7"/>
<feature type="coiled-coil region" evidence="1">
    <location>
        <begin position="551"/>
        <end position="578"/>
    </location>
</feature>
<organism evidence="2 3">
    <name type="scientific">Aquirufa antheringensis</name>
    <dbReference type="NCBI Taxonomy" id="2516559"/>
    <lineage>
        <taxon>Bacteria</taxon>
        <taxon>Pseudomonadati</taxon>
        <taxon>Bacteroidota</taxon>
        <taxon>Cytophagia</taxon>
        <taxon>Cytophagales</taxon>
        <taxon>Flectobacillaceae</taxon>
        <taxon>Aquirufa</taxon>
    </lineage>
</organism>
<comment type="caution">
    <text evidence="2">The sequence shown here is derived from an EMBL/GenBank/DDBJ whole genome shotgun (WGS) entry which is preliminary data.</text>
</comment>
<evidence type="ECO:0000256" key="1">
    <source>
        <dbReference type="SAM" id="Coils"/>
    </source>
</evidence>
<protein>
    <submittedName>
        <fullName evidence="2">Uncharacterized protein</fullName>
    </submittedName>
</protein>
<gene>
    <name evidence="2" type="ORF">EWU20_11095</name>
</gene>
<proteinExistence type="predicted"/>
<accession>A0A4Q9B8A7</accession>
<evidence type="ECO:0000313" key="3">
    <source>
        <dbReference type="Proteomes" id="UP000293583"/>
    </source>
</evidence>
<keyword evidence="1" id="KW-0175">Coiled coil</keyword>
<sequence>MNSKSNHTFHIPVMGLAFTVDSPIKVARFGISSVLSLAEDRLIEMMRKKYSEVAGDDYQPIGPNVEDYRAKRITSYLNLVHRIVQKQFKTLQQEAFGEGNEIDQYFEMLPTDSVLRASYTQLLKTDCPTKKGMLANELRSKMQPGSIDVNIMTKLDKSNPSPNGDIKEENSDAVAALRGYALSELRNSSLVFSAGMNPRLFNYLEQFEDFQTGKKKVIVKVTDFRSALIQGKYLAKKGIWVSEFRIESGLNCGGHAFATDGYLLGPILEEFKTKKQELIDTMFSLFQKGEKAPAIKISVQGGIGTHEEDQLLHDYYAVDSTGWGSPFLLVPEATTVDEETMQLLAASKKEDIVLSKSSPLGIRFNYLKGTSGHKERLNRIKQNKAGSPCTEKHLAFNTEFTTEPICTASKKYIQLKLATPEGQAKKEEILAKECLCVGLSNSAAIVNKESFVKKLTAVTMCPGPNIANFSQIVSLKTMLDHIYGRIQDLTKESRPHLFLAELELYVNFLVESIEEEINTETWAKRTKYFQTFTANLQSGIEYYKTVPALAKKSFLNTLESMENELQFIQQKYTLQTIES</sequence>
<dbReference type="RefSeq" id="WP_130923889.1">
    <property type="nucleotide sequence ID" value="NZ_JAANOL010000001.1"/>
</dbReference>
<dbReference type="Proteomes" id="UP000293583">
    <property type="component" value="Unassembled WGS sequence"/>
</dbReference>
<reference evidence="2 3" key="1">
    <citation type="submission" date="2019-02" db="EMBL/GenBank/DDBJ databases">
        <title>Genome of a new Bacteroidetes strain.</title>
        <authorList>
            <person name="Pitt A."/>
        </authorList>
    </citation>
    <scope>NUCLEOTIDE SEQUENCE [LARGE SCALE GENOMIC DNA]</scope>
    <source>
        <strain evidence="2 3">103A-SOEBACH</strain>
    </source>
</reference>
<dbReference type="OrthoDB" id="9811599at2"/>
<dbReference type="EMBL" id="SEWY01000006">
    <property type="protein sequence ID" value="TBH71147.1"/>
    <property type="molecule type" value="Genomic_DNA"/>
</dbReference>
<evidence type="ECO:0000313" key="2">
    <source>
        <dbReference type="EMBL" id="TBH71147.1"/>
    </source>
</evidence>
<name>A0A4Q9B8A7_9BACT</name>